<dbReference type="InterPro" id="IPR036856">
    <property type="entry name" value="Ald_Oxase/Xan_DH_a/b_sf"/>
</dbReference>
<dbReference type="Gene3D" id="3.30.43.10">
    <property type="entry name" value="Uridine Diphospho-n-acetylenolpyruvylglucosamine Reductase, domain 2"/>
    <property type="match status" value="1"/>
</dbReference>
<dbReference type="InterPro" id="IPR005107">
    <property type="entry name" value="CO_DH_flav_C"/>
</dbReference>
<evidence type="ECO:0000256" key="8">
    <source>
        <dbReference type="ARBA" id="ARBA00022630"/>
    </source>
</evidence>
<dbReference type="Pfam" id="PF00941">
    <property type="entry name" value="FAD_binding_5"/>
    <property type="match status" value="1"/>
</dbReference>
<dbReference type="PIRSF" id="PIRSF000127">
    <property type="entry name" value="Xanthine_DH"/>
    <property type="match status" value="1"/>
</dbReference>
<dbReference type="InterPro" id="IPR046867">
    <property type="entry name" value="AldOxase/xan_DH_MoCoBD2"/>
</dbReference>
<protein>
    <recommendedName>
        <fullName evidence="6">xanthine dehydrogenase</fullName>
        <ecNumber evidence="6">1.17.1.4</ecNumber>
    </recommendedName>
</protein>
<dbReference type="Gene3D" id="3.30.390.50">
    <property type="entry name" value="CO dehydrogenase flavoprotein, C-terminal domain"/>
    <property type="match status" value="1"/>
</dbReference>
<name>A0ABM1MX11_NICVS</name>
<dbReference type="NCBIfam" id="TIGR02963">
    <property type="entry name" value="xanthine_xdhA"/>
    <property type="match status" value="1"/>
</dbReference>
<proteinExistence type="inferred from homology"/>
<dbReference type="SMART" id="SM01092">
    <property type="entry name" value="CO_deh_flav_C"/>
    <property type="match status" value="1"/>
</dbReference>
<evidence type="ECO:0000256" key="18">
    <source>
        <dbReference type="ARBA" id="ARBA00049017"/>
    </source>
</evidence>
<keyword evidence="22" id="KW-1185">Reference proteome</keyword>
<dbReference type="Gene3D" id="3.90.1170.50">
    <property type="entry name" value="Aldehyde oxidase/xanthine dehydrogenase, a/b hammerhead"/>
    <property type="match status" value="1"/>
</dbReference>
<dbReference type="Pfam" id="PF02738">
    <property type="entry name" value="MoCoBD_1"/>
    <property type="match status" value="1"/>
</dbReference>
<dbReference type="Gene3D" id="3.10.20.30">
    <property type="match status" value="1"/>
</dbReference>
<dbReference type="PROSITE" id="PS51085">
    <property type="entry name" value="2FE2S_FER_2"/>
    <property type="match status" value="1"/>
</dbReference>
<dbReference type="InterPro" id="IPR002888">
    <property type="entry name" value="2Fe-2S-bd"/>
</dbReference>
<dbReference type="Gene3D" id="3.30.365.10">
    <property type="entry name" value="Aldehyde oxidase/xanthine dehydrogenase, molybdopterin binding domain"/>
    <property type="match status" value="4"/>
</dbReference>
<dbReference type="Pfam" id="PF01799">
    <property type="entry name" value="Fer2_2"/>
    <property type="match status" value="1"/>
</dbReference>
<evidence type="ECO:0000256" key="16">
    <source>
        <dbReference type="ARBA" id="ARBA00023140"/>
    </source>
</evidence>
<dbReference type="InterPro" id="IPR036683">
    <property type="entry name" value="CO_DH_flav_C_dom_sf"/>
</dbReference>
<dbReference type="Pfam" id="PF20256">
    <property type="entry name" value="MoCoBD_2"/>
    <property type="match status" value="1"/>
</dbReference>
<evidence type="ECO:0000313" key="23">
    <source>
        <dbReference type="RefSeq" id="XP_017779111.1"/>
    </source>
</evidence>
<feature type="domain" description="2Fe-2S ferredoxin-type" evidence="20">
    <location>
        <begin position="20"/>
        <end position="107"/>
    </location>
</feature>
<accession>A0ABM1MX11</accession>
<keyword evidence="13" id="KW-0408">Iron</keyword>
<dbReference type="PANTHER" id="PTHR45444">
    <property type="entry name" value="XANTHINE DEHYDROGENASE"/>
    <property type="match status" value="1"/>
</dbReference>
<reference evidence="23" key="1">
    <citation type="submission" date="2025-08" db="UniProtKB">
        <authorList>
            <consortium name="RefSeq"/>
        </authorList>
    </citation>
    <scope>IDENTIFICATION</scope>
    <source>
        <tissue evidence="23">Whole Larva</tissue>
    </source>
</reference>
<evidence type="ECO:0000256" key="3">
    <source>
        <dbReference type="ARBA" id="ARBA00004275"/>
    </source>
</evidence>
<keyword evidence="8" id="KW-0285">Flavoprotein</keyword>
<evidence type="ECO:0000256" key="1">
    <source>
        <dbReference type="ARBA" id="ARBA00001924"/>
    </source>
</evidence>
<comment type="cofactor">
    <cofactor evidence="1">
        <name>Mo-molybdopterin</name>
        <dbReference type="ChEBI" id="CHEBI:71302"/>
    </cofactor>
</comment>
<keyword evidence="7" id="KW-0500">Molybdenum</keyword>
<evidence type="ECO:0000256" key="17">
    <source>
        <dbReference type="ARBA" id="ARBA00034078"/>
    </source>
</evidence>
<dbReference type="InterPro" id="IPR037165">
    <property type="entry name" value="AldOxase/xan_DH_Mopterin-bd_sf"/>
</dbReference>
<dbReference type="InterPro" id="IPR036318">
    <property type="entry name" value="FAD-bd_PCMH-like_sf"/>
</dbReference>
<evidence type="ECO:0000256" key="13">
    <source>
        <dbReference type="ARBA" id="ARBA00023004"/>
    </source>
</evidence>
<dbReference type="SUPFAM" id="SSF47741">
    <property type="entry name" value="CO dehydrogenase ISP C-domain like"/>
    <property type="match status" value="1"/>
</dbReference>
<keyword evidence="14" id="KW-0411">Iron-sulfur</keyword>
<dbReference type="InterPro" id="IPR036884">
    <property type="entry name" value="2Fe-2S-bd_dom_sf"/>
</dbReference>
<evidence type="ECO:0000256" key="4">
    <source>
        <dbReference type="ARBA" id="ARBA00006849"/>
    </source>
</evidence>
<sequence>MSKEEHRIFHNGETMDEYESSLVFFVNGKKVVEDNIDPSWTLLQYLRTKLRLCGTKLGCAEGGCGACTVMVSKYHRAEDKVRHIPVNACLAPVCSMHGLAVTTVEGIGSVKTKLHPVQERIAKSHGSQCGFCTPGIVMSMYTLLRNMPKPSMEDLEVTFQGNLCRCTGYRPIIEAYKTFTEDWEKMRASKLTNGNGCGMGKDCCMLKDRKVELYSESEFVPYHESQEPIFPPELKLKDQWDKQSLHFKSKEISWFRPTNLMDLLKLKSKFPKAKIVVGNTEIGIETKFKHLTYPVLIQPSQITELEVLDITDEGLKVGAAVTLEALNECLKEQMKILPEWKTRVFKALVETLHYFGGKQTRSVACVGGNIITASPISDLNPIFMVAKIELELQSVDGSRRVLMDQNFFTGYRKTILNEDEILIGILLPFSEEYQYIHAHKQSRRRDDDIAIVNAAINVKFDEDSKKLKDISMAFGGLAPTTKLITNFSEVLGMEWLEDVLDKVYEVIMRELVLDSEAPGGMIAYRRALPLSFFLKTFIALKKELNMHEVDSRDLSAFKKLSFQTPKSSQVFQLVPEDQKDIDLVGRPINHVAAEMQATGEAIYFDDIPKIENEAYMAYVYSTKAFANIISIDASEALAMDGVVGFISAKDIKIGCNKFGPVVQDEEVFITKQVTCQYQMLGAIVANDQQIAQKAARKVAVDYEELHPVIVSIEDAIKHNSFYDKERKIECGDVDGVFETTRNIIKSNCRTGYQEHFYLETHGCLVVPKEVDDLEIYTSSQHHAEITDLVSRILNIPQNRIVTKIKRIGGGFGGKQSRGVPIAVTAAIAANKFRRPIRIMLDRDEDMASTGGRHPFFTKYKVAFNDYGKILAIDAELYANAGCSLDLSLEVMERAVLHIENAYKIENLRVIGKICRTNLPSNTAFRGFGAPQAMLAAETMIRNISEFVGKDPVDIAMKNLYREGDKTHYNQDMINCNLTRCLEQCVDSSNYHERKLSVQKFNKENRWKKRGISVVCTKYGVGFGVPFLEQAGALVNVYTDGSVLLTHSGVEMGQGLNTKMIQVASRVLKIPADMIYISEVSTDKVPNSSPSAASVGSDLNGVAVKKACEEIRMRLKPIINKNPKGEWKEWIKDAYFNRISLSATGYHYTPEITYDWDTNTGTPYNYFTYGVACTEVEVDCLTGDHQLLRTDIVMDLGASLNPAIDIGQIEGAFMQGYGLFTLEEMVYSPSGTVLSKGPGSYKIPGFGDIPIEFNVSLLEGVGNPKAVYSSKAVGEPPLFLASSALFAIREAMKSARLGQYMPPYFRLHAPATAEKIRMLCDDHITERIKKCENTWNVIP</sequence>
<keyword evidence="16" id="KW-0576">Peroxisome</keyword>
<dbReference type="InterPro" id="IPR016169">
    <property type="entry name" value="FAD-bd_PCMH_sub2"/>
</dbReference>
<dbReference type="InterPro" id="IPR036010">
    <property type="entry name" value="2Fe-2S_ferredoxin-like_sf"/>
</dbReference>
<evidence type="ECO:0000256" key="2">
    <source>
        <dbReference type="ARBA" id="ARBA00001974"/>
    </source>
</evidence>
<dbReference type="Pfam" id="PF00111">
    <property type="entry name" value="Fer2"/>
    <property type="match status" value="1"/>
</dbReference>
<evidence type="ECO:0000256" key="15">
    <source>
        <dbReference type="ARBA" id="ARBA00023027"/>
    </source>
</evidence>
<dbReference type="InterPro" id="IPR016208">
    <property type="entry name" value="Ald_Oxase/xanthine_DH-like"/>
</dbReference>
<dbReference type="SUPFAM" id="SSF54292">
    <property type="entry name" value="2Fe-2S ferredoxin-like"/>
    <property type="match status" value="1"/>
</dbReference>
<dbReference type="RefSeq" id="XP_017779111.1">
    <property type="nucleotide sequence ID" value="XM_017923622.1"/>
</dbReference>
<dbReference type="InterPro" id="IPR006058">
    <property type="entry name" value="2Fe2S_fd_BS"/>
</dbReference>
<dbReference type="Gene3D" id="1.10.150.120">
    <property type="entry name" value="[2Fe-2S]-binding domain"/>
    <property type="match status" value="1"/>
</dbReference>
<dbReference type="InterPro" id="IPR002346">
    <property type="entry name" value="Mopterin_DH_FAD-bd"/>
</dbReference>
<comment type="cofactor">
    <cofactor evidence="2">
        <name>FAD</name>
        <dbReference type="ChEBI" id="CHEBI:57692"/>
    </cofactor>
</comment>
<dbReference type="InterPro" id="IPR016167">
    <property type="entry name" value="FAD-bd_PCMH_sub1"/>
</dbReference>
<dbReference type="Pfam" id="PF03450">
    <property type="entry name" value="CO_deh_flav_C"/>
    <property type="match status" value="1"/>
</dbReference>
<dbReference type="InterPro" id="IPR016166">
    <property type="entry name" value="FAD-bd_PCMH"/>
</dbReference>
<dbReference type="CDD" id="cd00207">
    <property type="entry name" value="fer2"/>
    <property type="match status" value="1"/>
</dbReference>
<keyword evidence="15" id="KW-0520">NAD</keyword>
<dbReference type="SMART" id="SM01008">
    <property type="entry name" value="Ald_Xan_dh_C"/>
    <property type="match status" value="1"/>
</dbReference>
<dbReference type="InterPro" id="IPR001041">
    <property type="entry name" value="2Fe-2S_ferredoxin-type"/>
</dbReference>
<dbReference type="Pfam" id="PF01315">
    <property type="entry name" value="Ald_Xan_dh_C"/>
    <property type="match status" value="1"/>
</dbReference>
<dbReference type="SUPFAM" id="SSF54665">
    <property type="entry name" value="CO dehydrogenase molybdoprotein N-domain-like"/>
    <property type="match status" value="1"/>
</dbReference>
<keyword evidence="12" id="KW-0560">Oxidoreductase</keyword>
<keyword evidence="11" id="KW-0274">FAD</keyword>
<evidence type="ECO:0000256" key="14">
    <source>
        <dbReference type="ARBA" id="ARBA00023014"/>
    </source>
</evidence>
<dbReference type="Proteomes" id="UP000695000">
    <property type="component" value="Unplaced"/>
</dbReference>
<comment type="catalytic activity">
    <reaction evidence="18">
        <text>xanthine + NAD(+) + H2O = urate + NADH + H(+)</text>
        <dbReference type="Rhea" id="RHEA:16669"/>
        <dbReference type="ChEBI" id="CHEBI:15377"/>
        <dbReference type="ChEBI" id="CHEBI:15378"/>
        <dbReference type="ChEBI" id="CHEBI:17712"/>
        <dbReference type="ChEBI" id="CHEBI:17775"/>
        <dbReference type="ChEBI" id="CHEBI:57540"/>
        <dbReference type="ChEBI" id="CHEBI:57945"/>
        <dbReference type="EC" id="1.17.1.4"/>
    </reaction>
</comment>
<evidence type="ECO:0000256" key="19">
    <source>
        <dbReference type="ARBA" id="ARBA00049517"/>
    </source>
</evidence>
<evidence type="ECO:0000256" key="11">
    <source>
        <dbReference type="ARBA" id="ARBA00022827"/>
    </source>
</evidence>
<evidence type="ECO:0000256" key="7">
    <source>
        <dbReference type="ARBA" id="ARBA00022505"/>
    </source>
</evidence>
<feature type="domain" description="FAD-binding PCMH-type" evidence="21">
    <location>
        <begin position="247"/>
        <end position="432"/>
    </location>
</feature>
<dbReference type="InterPro" id="IPR012675">
    <property type="entry name" value="Beta-grasp_dom_sf"/>
</dbReference>
<gene>
    <name evidence="23" type="primary">LOC108564547</name>
</gene>
<dbReference type="InterPro" id="IPR000674">
    <property type="entry name" value="Ald_Oxase/Xan_DH_a/b"/>
</dbReference>
<evidence type="ECO:0000313" key="22">
    <source>
        <dbReference type="Proteomes" id="UP000695000"/>
    </source>
</evidence>
<keyword evidence="10" id="KW-0479">Metal-binding</keyword>
<dbReference type="PROSITE" id="PS00197">
    <property type="entry name" value="2FE2S_FER_1"/>
    <property type="match status" value="1"/>
</dbReference>
<dbReference type="SUPFAM" id="SSF56003">
    <property type="entry name" value="Molybdenum cofactor-binding domain"/>
    <property type="match status" value="1"/>
</dbReference>
<keyword evidence="9" id="KW-0001">2Fe-2S</keyword>
<evidence type="ECO:0000256" key="6">
    <source>
        <dbReference type="ARBA" id="ARBA00013123"/>
    </source>
</evidence>
<comment type="similarity">
    <text evidence="4">Belongs to the xanthine dehydrogenase family.</text>
</comment>
<comment type="subcellular location">
    <subcellularLocation>
        <location evidence="3">Peroxisome</location>
    </subcellularLocation>
</comment>
<dbReference type="Gene3D" id="3.30.465.10">
    <property type="match status" value="1"/>
</dbReference>
<evidence type="ECO:0000259" key="21">
    <source>
        <dbReference type="PROSITE" id="PS51387"/>
    </source>
</evidence>
<dbReference type="InterPro" id="IPR014307">
    <property type="entry name" value="Xanthine_DH_ssu"/>
</dbReference>
<dbReference type="EC" id="1.17.1.4" evidence="6"/>
<dbReference type="GeneID" id="108564547"/>
<organism evidence="22 23">
    <name type="scientific">Nicrophorus vespilloides</name>
    <name type="common">Boreal carrion beetle</name>
    <dbReference type="NCBI Taxonomy" id="110193"/>
    <lineage>
        <taxon>Eukaryota</taxon>
        <taxon>Metazoa</taxon>
        <taxon>Ecdysozoa</taxon>
        <taxon>Arthropoda</taxon>
        <taxon>Hexapoda</taxon>
        <taxon>Insecta</taxon>
        <taxon>Pterygota</taxon>
        <taxon>Neoptera</taxon>
        <taxon>Endopterygota</taxon>
        <taxon>Coleoptera</taxon>
        <taxon>Polyphaga</taxon>
        <taxon>Staphyliniformia</taxon>
        <taxon>Silphidae</taxon>
        <taxon>Nicrophorinae</taxon>
        <taxon>Nicrophorus</taxon>
    </lineage>
</organism>
<comment type="subunit">
    <text evidence="5">Homodimer.</text>
</comment>
<dbReference type="InterPro" id="IPR008274">
    <property type="entry name" value="AldOxase/xan_DH_MoCoBD1"/>
</dbReference>
<evidence type="ECO:0000256" key="12">
    <source>
        <dbReference type="ARBA" id="ARBA00023002"/>
    </source>
</evidence>
<comment type="catalytic activity">
    <reaction evidence="19">
        <text>hypoxanthine + NAD(+) + H2O = xanthine + NADH + H(+)</text>
        <dbReference type="Rhea" id="RHEA:24670"/>
        <dbReference type="ChEBI" id="CHEBI:15377"/>
        <dbReference type="ChEBI" id="CHEBI:15378"/>
        <dbReference type="ChEBI" id="CHEBI:17368"/>
        <dbReference type="ChEBI" id="CHEBI:17712"/>
        <dbReference type="ChEBI" id="CHEBI:57540"/>
        <dbReference type="ChEBI" id="CHEBI:57945"/>
        <dbReference type="EC" id="1.17.1.4"/>
    </reaction>
</comment>
<evidence type="ECO:0000256" key="9">
    <source>
        <dbReference type="ARBA" id="ARBA00022714"/>
    </source>
</evidence>
<comment type="cofactor">
    <cofactor evidence="17">
        <name>[2Fe-2S] cluster</name>
        <dbReference type="ChEBI" id="CHEBI:190135"/>
    </cofactor>
</comment>
<evidence type="ECO:0000256" key="5">
    <source>
        <dbReference type="ARBA" id="ARBA00011738"/>
    </source>
</evidence>
<dbReference type="SUPFAM" id="SSF55447">
    <property type="entry name" value="CO dehydrogenase flavoprotein C-terminal domain-like"/>
    <property type="match status" value="1"/>
</dbReference>
<evidence type="ECO:0000259" key="20">
    <source>
        <dbReference type="PROSITE" id="PS51085"/>
    </source>
</evidence>
<dbReference type="SUPFAM" id="SSF56176">
    <property type="entry name" value="FAD-binding/transporter-associated domain-like"/>
    <property type="match status" value="1"/>
</dbReference>
<dbReference type="PANTHER" id="PTHR45444:SF3">
    <property type="entry name" value="XANTHINE DEHYDROGENASE"/>
    <property type="match status" value="1"/>
</dbReference>
<evidence type="ECO:0000256" key="10">
    <source>
        <dbReference type="ARBA" id="ARBA00022723"/>
    </source>
</evidence>
<dbReference type="PROSITE" id="PS51387">
    <property type="entry name" value="FAD_PCMH"/>
    <property type="match status" value="1"/>
</dbReference>